<feature type="binding site" evidence="10">
    <location>
        <begin position="159"/>
        <end position="160"/>
    </location>
    <ligand>
        <name>thiamine diphosphate</name>
        <dbReference type="ChEBI" id="CHEBI:58937"/>
    </ligand>
</feature>
<evidence type="ECO:0000256" key="7">
    <source>
        <dbReference type="ARBA" id="ARBA00022977"/>
    </source>
</evidence>
<dbReference type="EMBL" id="CP097966">
    <property type="protein sequence ID" value="URQ62993.1"/>
    <property type="molecule type" value="Genomic_DNA"/>
</dbReference>
<dbReference type="Pfam" id="PF02780">
    <property type="entry name" value="Transketolase_C"/>
    <property type="match status" value="1"/>
</dbReference>
<feature type="binding site" evidence="10">
    <location>
        <position position="187"/>
    </location>
    <ligand>
        <name>thiamine diphosphate</name>
        <dbReference type="ChEBI" id="CHEBI:58937"/>
    </ligand>
</feature>
<dbReference type="EC" id="2.2.1.7" evidence="10"/>
<comment type="similarity">
    <text evidence="2 10">Belongs to the transketolase family. DXPS subfamily.</text>
</comment>
<feature type="binding site" evidence="10">
    <location>
        <position position="86"/>
    </location>
    <ligand>
        <name>thiamine diphosphate</name>
        <dbReference type="ChEBI" id="CHEBI:58937"/>
    </ligand>
</feature>
<feature type="domain" description="Transketolase-like pyrimidine-binding" evidence="11">
    <location>
        <begin position="319"/>
        <end position="483"/>
    </location>
</feature>
<dbReference type="InterPro" id="IPR009014">
    <property type="entry name" value="Transketo_C/PFOR_II"/>
</dbReference>
<evidence type="ECO:0000256" key="1">
    <source>
        <dbReference type="ARBA" id="ARBA00004980"/>
    </source>
</evidence>
<dbReference type="GO" id="GO:0008661">
    <property type="term" value="F:1-deoxy-D-xylulose-5-phosphate synthase activity"/>
    <property type="evidence" value="ECO:0007669"/>
    <property type="project" value="UniProtKB-UniRule"/>
</dbReference>
<dbReference type="FunFam" id="3.40.50.970:FF:000005">
    <property type="entry name" value="1-deoxy-D-xylulose-5-phosphate synthase"/>
    <property type="match status" value="1"/>
</dbReference>
<dbReference type="Gene3D" id="3.40.50.920">
    <property type="match status" value="1"/>
</dbReference>
<dbReference type="InterPro" id="IPR005475">
    <property type="entry name" value="Transketolase-like_Pyr-bd"/>
</dbReference>
<comment type="pathway">
    <text evidence="1 10">Metabolic intermediate biosynthesis; 1-deoxy-D-xylulose 5-phosphate biosynthesis; 1-deoxy-D-xylulose 5-phosphate from D-glyceraldehyde 3-phosphate and pyruvate: step 1/1.</text>
</comment>
<dbReference type="NCBIfam" id="TIGR00204">
    <property type="entry name" value="dxs"/>
    <property type="match status" value="1"/>
</dbReference>
<feature type="binding site" evidence="10">
    <location>
        <position position="370"/>
    </location>
    <ligand>
        <name>thiamine diphosphate</name>
        <dbReference type="ChEBI" id="CHEBI:58937"/>
    </ligand>
</feature>
<keyword evidence="6 10" id="KW-0460">Magnesium</keyword>
<evidence type="ECO:0000259" key="11">
    <source>
        <dbReference type="SMART" id="SM00861"/>
    </source>
</evidence>
<evidence type="ECO:0000313" key="13">
    <source>
        <dbReference type="Proteomes" id="UP001056381"/>
    </source>
</evidence>
<dbReference type="SUPFAM" id="SSF52518">
    <property type="entry name" value="Thiamin diphosphate-binding fold (THDP-binding)"/>
    <property type="match status" value="2"/>
</dbReference>
<evidence type="ECO:0000256" key="3">
    <source>
        <dbReference type="ARBA" id="ARBA00011738"/>
    </source>
</evidence>
<sequence length="621" mass="69017">MKKFDKFPLKEPVSEFLKEINSPKDLKKLNLEQLNILADELREFLLYSVSQSGGHFGAGLGAIELTIALHSILNLPDDKIVWDTGHQAYPHKILTGRKDKMHLMRKLNGIAAFPSITESAYDAMSVGHSSTSISAALGMNEANLNKDNKKNVFAVIGDGAMTAGIAFEAMMHAGHLDNNLKIILNDNDMSISKNKGGLSDYLAKIWASKSYKKLKSSGKSVLSKLPYALHISRNLKDGIKSAIMPGNLFEDIGINYIGPIDGHDIELLQKTIKRMMEKDSPYLLHIITKKGAGFIPAEEERIKYHAISKIEHEKNSSKPKFQDIFGDWLCDKAETDKSLVGITPAMKEGSGMVNFEKEYPERFYDVAIAEQHSVTFAAGLSLEGLKPVVAIYSTFLQRGYDQFIHDVCLENIDVTFAIDRAGIVGEDGPTHTGSFDISFMRCIPNIVISCPSNEHELWHLLNICYEHKGPAAIRYPRGSGIGVQPIPNEVEGFEIGKAKKIKDGQSVCILNFGVLMDQIDQIAEKKDYTLYDMRFIKPIDQDALEHAMQHETIITLEDNTLLGGCGSAVGEKLHKQKFKGNLLSIGLKDEFPAHGSRNEILRQNGLDEESIQKTIDDFLRN</sequence>
<dbReference type="CDD" id="cd07033">
    <property type="entry name" value="TPP_PYR_DXS_TK_like"/>
    <property type="match status" value="1"/>
</dbReference>
<dbReference type="Pfam" id="PF13292">
    <property type="entry name" value="DXP_synthase_N"/>
    <property type="match status" value="1"/>
</dbReference>
<feature type="binding site" evidence="10">
    <location>
        <position position="187"/>
    </location>
    <ligand>
        <name>Mg(2+)</name>
        <dbReference type="ChEBI" id="CHEBI:18420"/>
    </ligand>
</feature>
<dbReference type="Proteomes" id="UP001056381">
    <property type="component" value="Chromosome"/>
</dbReference>
<dbReference type="PANTHER" id="PTHR43322:SF5">
    <property type="entry name" value="1-DEOXY-D-XYLULOSE-5-PHOSPHATE SYNTHASE, CHLOROPLASTIC"/>
    <property type="match status" value="1"/>
</dbReference>
<dbReference type="HAMAP" id="MF_00315">
    <property type="entry name" value="DXP_synth"/>
    <property type="match status" value="1"/>
</dbReference>
<comment type="function">
    <text evidence="10">Catalyzes the acyloin condensation reaction between C atoms 2 and 3 of pyruvate and glyceraldehyde 3-phosphate to yield 1-deoxy-D-xylulose-5-phosphate (DXP).</text>
</comment>
<evidence type="ECO:0000256" key="5">
    <source>
        <dbReference type="ARBA" id="ARBA00022723"/>
    </source>
</evidence>
<dbReference type="PANTHER" id="PTHR43322">
    <property type="entry name" value="1-D-DEOXYXYLULOSE 5-PHOSPHATE SYNTHASE-RELATED"/>
    <property type="match status" value="1"/>
</dbReference>
<evidence type="ECO:0000313" key="12">
    <source>
        <dbReference type="EMBL" id="URQ62993.1"/>
    </source>
</evidence>
<keyword evidence="4 10" id="KW-0808">Transferase</keyword>
<dbReference type="InterPro" id="IPR029061">
    <property type="entry name" value="THDP-binding"/>
</dbReference>
<dbReference type="GO" id="GO:0030976">
    <property type="term" value="F:thiamine pyrophosphate binding"/>
    <property type="evidence" value="ECO:0007669"/>
    <property type="project" value="UniProtKB-UniRule"/>
</dbReference>
<keyword evidence="9 10" id="KW-0414">Isoprene biosynthesis</keyword>
<dbReference type="GO" id="GO:0019288">
    <property type="term" value="P:isopentenyl diphosphate biosynthetic process, methylerythritol 4-phosphate pathway"/>
    <property type="evidence" value="ECO:0007669"/>
    <property type="project" value="TreeGrafter"/>
</dbReference>
<dbReference type="GO" id="GO:0009228">
    <property type="term" value="P:thiamine biosynthetic process"/>
    <property type="evidence" value="ECO:0007669"/>
    <property type="project" value="UniProtKB-UniRule"/>
</dbReference>
<dbReference type="NCBIfam" id="NF003933">
    <property type="entry name" value="PRK05444.2-2"/>
    <property type="match status" value="1"/>
</dbReference>
<dbReference type="InterPro" id="IPR005477">
    <property type="entry name" value="Dxylulose-5-P_synthase"/>
</dbReference>
<proteinExistence type="inferred from homology"/>
<evidence type="ECO:0000256" key="4">
    <source>
        <dbReference type="ARBA" id="ARBA00022679"/>
    </source>
</evidence>
<comment type="cofactor">
    <cofactor evidence="10">
        <name>Mg(2+)</name>
        <dbReference type="ChEBI" id="CHEBI:18420"/>
    </cofactor>
    <text evidence="10">Binds 1 Mg(2+) ion per subunit.</text>
</comment>
<dbReference type="Pfam" id="PF02779">
    <property type="entry name" value="Transket_pyr"/>
    <property type="match status" value="1"/>
</dbReference>
<evidence type="ECO:0000256" key="8">
    <source>
        <dbReference type="ARBA" id="ARBA00023052"/>
    </source>
</evidence>
<dbReference type="InterPro" id="IPR033248">
    <property type="entry name" value="Transketolase_C"/>
</dbReference>
<feature type="binding site" evidence="10">
    <location>
        <position position="158"/>
    </location>
    <ligand>
        <name>Mg(2+)</name>
        <dbReference type="ChEBI" id="CHEBI:18420"/>
    </ligand>
</feature>
<dbReference type="GO" id="GO:0016114">
    <property type="term" value="P:terpenoid biosynthetic process"/>
    <property type="evidence" value="ECO:0007669"/>
    <property type="project" value="UniProtKB-UniRule"/>
</dbReference>
<dbReference type="AlphaFoldDB" id="A0A9Q8TXY2"/>
<evidence type="ECO:0000256" key="2">
    <source>
        <dbReference type="ARBA" id="ARBA00011081"/>
    </source>
</evidence>
<gene>
    <name evidence="10 12" type="primary">dxs</name>
    <name evidence="12" type="ORF">M9B40_04535</name>
</gene>
<feature type="binding site" evidence="10">
    <location>
        <begin position="127"/>
        <end position="129"/>
    </location>
    <ligand>
        <name>thiamine diphosphate</name>
        <dbReference type="ChEBI" id="CHEBI:58937"/>
    </ligand>
</feature>
<evidence type="ECO:0000256" key="6">
    <source>
        <dbReference type="ARBA" id="ARBA00022842"/>
    </source>
</evidence>
<dbReference type="Gene3D" id="3.40.50.970">
    <property type="match status" value="2"/>
</dbReference>
<keyword evidence="7 10" id="KW-0784">Thiamine biosynthesis</keyword>
<dbReference type="PROSITE" id="PS00802">
    <property type="entry name" value="TRANSKETOLASE_2"/>
    <property type="match status" value="1"/>
</dbReference>
<comment type="cofactor">
    <cofactor evidence="10">
        <name>thiamine diphosphate</name>
        <dbReference type="ChEBI" id="CHEBI:58937"/>
    </cofactor>
    <text evidence="10">Binds 1 thiamine pyrophosphate per subunit.</text>
</comment>
<comment type="subunit">
    <text evidence="3 10">Homodimer.</text>
</comment>
<keyword evidence="5 10" id="KW-0479">Metal-binding</keyword>
<dbReference type="CDD" id="cd02007">
    <property type="entry name" value="TPP_DXS"/>
    <property type="match status" value="1"/>
</dbReference>
<keyword evidence="8 10" id="KW-0786">Thiamine pyrophosphate</keyword>
<name>A0A9Q8TXY2_9GAMM</name>
<dbReference type="GO" id="GO:0000287">
    <property type="term" value="F:magnesium ion binding"/>
    <property type="evidence" value="ECO:0007669"/>
    <property type="project" value="UniProtKB-UniRule"/>
</dbReference>
<dbReference type="SUPFAM" id="SSF52922">
    <property type="entry name" value="TK C-terminal domain-like"/>
    <property type="match status" value="1"/>
</dbReference>
<comment type="catalytic activity">
    <reaction evidence="10">
        <text>D-glyceraldehyde 3-phosphate + pyruvate + H(+) = 1-deoxy-D-xylulose 5-phosphate + CO2</text>
        <dbReference type="Rhea" id="RHEA:12605"/>
        <dbReference type="ChEBI" id="CHEBI:15361"/>
        <dbReference type="ChEBI" id="CHEBI:15378"/>
        <dbReference type="ChEBI" id="CHEBI:16526"/>
        <dbReference type="ChEBI" id="CHEBI:57792"/>
        <dbReference type="ChEBI" id="CHEBI:59776"/>
        <dbReference type="EC" id="2.2.1.7"/>
    </reaction>
</comment>
<feature type="binding site" evidence="10">
    <location>
        <position position="294"/>
    </location>
    <ligand>
        <name>thiamine diphosphate</name>
        <dbReference type="ChEBI" id="CHEBI:58937"/>
    </ligand>
</feature>
<protein>
    <recommendedName>
        <fullName evidence="10">1-deoxy-D-xylulose-5-phosphate synthase</fullName>
        <ecNumber evidence="10">2.2.1.7</ecNumber>
    </recommendedName>
    <alternativeName>
        <fullName evidence="10">1-deoxyxylulose-5-phosphate synthase</fullName>
        <shortName evidence="10">DXP synthase</shortName>
        <shortName evidence="10">DXPS</shortName>
    </alternativeName>
</protein>
<dbReference type="SMART" id="SM00861">
    <property type="entry name" value="Transket_pyr"/>
    <property type="match status" value="1"/>
</dbReference>
<organism evidence="12 13">
    <name type="scientific">SAR86 cluster bacterium</name>
    <dbReference type="NCBI Taxonomy" id="2030880"/>
    <lineage>
        <taxon>Bacteria</taxon>
        <taxon>Pseudomonadati</taxon>
        <taxon>Pseudomonadota</taxon>
        <taxon>Gammaproteobacteria</taxon>
        <taxon>SAR86 cluster</taxon>
    </lineage>
</organism>
<accession>A0A9Q8TXY2</accession>
<dbReference type="GO" id="GO:0005829">
    <property type="term" value="C:cytosol"/>
    <property type="evidence" value="ECO:0007669"/>
    <property type="project" value="TreeGrafter"/>
</dbReference>
<reference evidence="12" key="1">
    <citation type="submission" date="2022-05" db="EMBL/GenBank/DDBJ databases">
        <title>Single-amplified genomics reveal most streamlined microbe among free-living bacteria.</title>
        <authorList>
            <person name="Roda-Garcia J."/>
            <person name="Haro-Moreno J.M."/>
            <person name="Rodriguez-Valera F."/>
            <person name="Almagro-Moreno S."/>
            <person name="Lopez-Perez M."/>
        </authorList>
    </citation>
    <scope>NUCLEOTIDE SEQUENCE</scope>
    <source>
        <strain evidence="12">TMED112-D2-2</strain>
    </source>
</reference>
<evidence type="ECO:0000256" key="10">
    <source>
        <dbReference type="HAMAP-Rule" id="MF_00315"/>
    </source>
</evidence>
<keyword evidence="13" id="KW-1185">Reference proteome</keyword>
<dbReference type="InterPro" id="IPR020826">
    <property type="entry name" value="Transketolase_BS"/>
</dbReference>
<evidence type="ECO:0000256" key="9">
    <source>
        <dbReference type="ARBA" id="ARBA00023229"/>
    </source>
</evidence>